<dbReference type="Pfam" id="PF13401">
    <property type="entry name" value="AAA_22"/>
    <property type="match status" value="1"/>
</dbReference>
<dbReference type="PANTHER" id="PTHR34301:SF8">
    <property type="entry name" value="ATPASE DOMAIN-CONTAINING PROTEIN"/>
    <property type="match status" value="1"/>
</dbReference>
<organism evidence="2 3">
    <name type="scientific">Herbiconiux daphne</name>
    <dbReference type="NCBI Taxonomy" id="2970914"/>
    <lineage>
        <taxon>Bacteria</taxon>
        <taxon>Bacillati</taxon>
        <taxon>Actinomycetota</taxon>
        <taxon>Actinomycetes</taxon>
        <taxon>Micrococcales</taxon>
        <taxon>Microbacteriaceae</taxon>
        <taxon>Herbiconiux</taxon>
    </lineage>
</organism>
<proteinExistence type="predicted"/>
<sequence length="435" mass="49084">MVLYTPYPDLQLRTYEGAFEELRALKGNVTPDVIFVWSKDRRAPLKLDDWSSPGRLAIPFVFDEENELGLVALLREHLHVRDLFNETTPVSGTTFFGRKTLLQSLRDDVLNQSVSGIFGLRKAGKTSILYELREKLEADNVVSVLIDLEAYPSPPDDPVDDICEDLRRRLMEELRRRGLGVSKLAALPEYPTILQLRNALQALVRKLEQDGYRLLLMLDEIEYLTPAEVDIAEGPMPRISQFLAALRSLVQESPNFTFLLSGLTSAILESGRLYGRPNPLFSWAKLRYVGPLEKPEADRLATYLGARMGIAIDPGALITLYQASGGHAYLYRNLASTVVASLPMEDMQRRITRSAVLRQYDGWATAVRGHVNEMIDHVGRYYPTEGLVLELMRENPKELQDLARDEPQAARRLRNLGVLHTVDGKDELSVLLDLA</sequence>
<dbReference type="SUPFAM" id="SSF52540">
    <property type="entry name" value="P-loop containing nucleoside triphosphate hydrolases"/>
    <property type="match status" value="1"/>
</dbReference>
<name>A0ABT2H0D4_9MICO</name>
<evidence type="ECO:0000259" key="1">
    <source>
        <dbReference type="Pfam" id="PF13401"/>
    </source>
</evidence>
<protein>
    <submittedName>
        <fullName evidence="2">ATP-binding protein</fullName>
    </submittedName>
</protein>
<keyword evidence="2" id="KW-0547">Nucleotide-binding</keyword>
<evidence type="ECO:0000313" key="3">
    <source>
        <dbReference type="Proteomes" id="UP001165586"/>
    </source>
</evidence>
<reference evidence="2" key="1">
    <citation type="submission" date="2022-08" db="EMBL/GenBank/DDBJ databases">
        <authorList>
            <person name="Deng Y."/>
            <person name="Han X.-F."/>
            <person name="Zhang Y.-Q."/>
        </authorList>
    </citation>
    <scope>NUCLEOTIDE SEQUENCE</scope>
    <source>
        <strain evidence="2">CPCC 203386</strain>
    </source>
</reference>
<keyword evidence="3" id="KW-1185">Reference proteome</keyword>
<dbReference type="GO" id="GO:0005524">
    <property type="term" value="F:ATP binding"/>
    <property type="evidence" value="ECO:0007669"/>
    <property type="project" value="UniProtKB-KW"/>
</dbReference>
<dbReference type="InterPro" id="IPR027417">
    <property type="entry name" value="P-loop_NTPase"/>
</dbReference>
<dbReference type="EMBL" id="JANLCJ010000001">
    <property type="protein sequence ID" value="MCS5732869.1"/>
    <property type="molecule type" value="Genomic_DNA"/>
</dbReference>
<comment type="caution">
    <text evidence="2">The sequence shown here is derived from an EMBL/GenBank/DDBJ whole genome shotgun (WGS) entry which is preliminary data.</text>
</comment>
<dbReference type="PANTHER" id="PTHR34301">
    <property type="entry name" value="DNA-BINDING PROTEIN-RELATED"/>
    <property type="match status" value="1"/>
</dbReference>
<accession>A0ABT2H0D4</accession>
<keyword evidence="2" id="KW-0067">ATP-binding</keyword>
<feature type="domain" description="ORC1/DEAH AAA+ ATPase" evidence="1">
    <location>
        <begin position="116"/>
        <end position="264"/>
    </location>
</feature>
<evidence type="ECO:0000313" key="2">
    <source>
        <dbReference type="EMBL" id="MCS5732869.1"/>
    </source>
</evidence>
<dbReference type="Proteomes" id="UP001165586">
    <property type="component" value="Unassembled WGS sequence"/>
</dbReference>
<gene>
    <name evidence="2" type="ORF">N1032_03815</name>
</gene>
<dbReference type="Gene3D" id="3.40.50.300">
    <property type="entry name" value="P-loop containing nucleotide triphosphate hydrolases"/>
    <property type="match status" value="1"/>
</dbReference>
<dbReference type="InterPro" id="IPR049945">
    <property type="entry name" value="AAA_22"/>
</dbReference>
<dbReference type="RefSeq" id="WP_259537976.1">
    <property type="nucleotide sequence ID" value="NZ_JANLCJ010000001.1"/>
</dbReference>